<keyword evidence="7" id="KW-1185">Reference proteome</keyword>
<proteinExistence type="predicted"/>
<feature type="signal peptide" evidence="5">
    <location>
        <begin position="1"/>
        <end position="31"/>
    </location>
</feature>
<reference evidence="6 7" key="1">
    <citation type="submission" date="2022-02" db="EMBL/GenBank/DDBJ databases">
        <title>Uncovering new skin microbiome diversity through culturing and metagenomics.</title>
        <authorList>
            <person name="Conlan S."/>
            <person name="Deming C."/>
            <person name="Nisc Comparative Sequencing Program N."/>
            <person name="Segre J.A."/>
        </authorList>
    </citation>
    <scope>NUCLEOTIDE SEQUENCE [LARGE SCALE GENOMIC DNA]</scope>
    <source>
        <strain evidence="6 7">ACRQV</strain>
    </source>
</reference>
<accession>A0ABS9PUN9</accession>
<dbReference type="PANTHER" id="PTHR42953:SF1">
    <property type="entry name" value="METAL-BINDING PROTEIN HI_0362-RELATED"/>
    <property type="match status" value="1"/>
</dbReference>
<comment type="subcellular location">
    <subcellularLocation>
        <location evidence="1">Cell envelope</location>
    </subcellularLocation>
</comment>
<keyword evidence="2" id="KW-0813">Transport</keyword>
<evidence type="ECO:0000256" key="4">
    <source>
        <dbReference type="ARBA" id="ARBA00022729"/>
    </source>
</evidence>
<evidence type="ECO:0000256" key="5">
    <source>
        <dbReference type="SAM" id="SignalP"/>
    </source>
</evidence>
<keyword evidence="3" id="KW-0479">Metal-binding</keyword>
<dbReference type="PANTHER" id="PTHR42953">
    <property type="entry name" value="HIGH-AFFINITY ZINC UPTAKE SYSTEM PROTEIN ZNUA-RELATED"/>
    <property type="match status" value="1"/>
</dbReference>
<evidence type="ECO:0000256" key="2">
    <source>
        <dbReference type="ARBA" id="ARBA00022448"/>
    </source>
</evidence>
<evidence type="ECO:0000313" key="7">
    <source>
        <dbReference type="Proteomes" id="UP001521911"/>
    </source>
</evidence>
<feature type="chain" id="PRO_5047410254" evidence="5">
    <location>
        <begin position="32"/>
        <end position="376"/>
    </location>
</feature>
<dbReference type="RefSeq" id="WP_222114882.1">
    <property type="nucleotide sequence ID" value="NZ_JAKRDF010000008.1"/>
</dbReference>
<gene>
    <name evidence="6" type="ORF">MHK08_08125</name>
</gene>
<dbReference type="InterPro" id="IPR006127">
    <property type="entry name" value="ZnuA-like"/>
</dbReference>
<dbReference type="PROSITE" id="PS51257">
    <property type="entry name" value="PROKAR_LIPOPROTEIN"/>
    <property type="match status" value="1"/>
</dbReference>
<evidence type="ECO:0000256" key="3">
    <source>
        <dbReference type="ARBA" id="ARBA00022723"/>
    </source>
</evidence>
<evidence type="ECO:0000313" key="6">
    <source>
        <dbReference type="EMBL" id="MCG7276432.1"/>
    </source>
</evidence>
<protein>
    <submittedName>
        <fullName evidence="6">Metal ABC transporter substrate-binding protein</fullName>
    </submittedName>
</protein>
<organism evidence="6 7">
    <name type="scientific">Corynebacterium singulare</name>
    <dbReference type="NCBI Taxonomy" id="161899"/>
    <lineage>
        <taxon>Bacteria</taxon>
        <taxon>Bacillati</taxon>
        <taxon>Actinomycetota</taxon>
        <taxon>Actinomycetes</taxon>
        <taxon>Mycobacteriales</taxon>
        <taxon>Corynebacteriaceae</taxon>
        <taxon>Corynebacterium</taxon>
    </lineage>
</organism>
<dbReference type="SUPFAM" id="SSF53807">
    <property type="entry name" value="Helical backbone' metal receptor"/>
    <property type="match status" value="1"/>
</dbReference>
<name>A0ABS9PUN9_9CORY</name>
<comment type="caution">
    <text evidence="6">The sequence shown here is derived from an EMBL/GenBank/DDBJ whole genome shotgun (WGS) entry which is preliminary data.</text>
</comment>
<evidence type="ECO:0000256" key="1">
    <source>
        <dbReference type="ARBA" id="ARBA00004196"/>
    </source>
</evidence>
<dbReference type="Pfam" id="PF01297">
    <property type="entry name" value="ZnuA"/>
    <property type="match status" value="1"/>
</dbReference>
<dbReference type="Gene3D" id="3.40.50.1980">
    <property type="entry name" value="Nitrogenase molybdenum iron protein domain"/>
    <property type="match status" value="2"/>
</dbReference>
<dbReference type="InterPro" id="IPR050492">
    <property type="entry name" value="Bact_metal-bind_prot9"/>
</dbReference>
<keyword evidence="4 5" id="KW-0732">Signal</keyword>
<sequence length="376" mass="39710">MHRRPQRAALLTLVGATAVALSACSTSADSAKDSVSAAESDTITAVATTTQICDYLTHIAEGGLTLEKTDAQGEKTTTGNGDTTLELTCLLAPNASAHEHEMTPNQMQALAQADYLFTNGVDLEHFLDQAIASSGFHGTMAVTSGVKNSGDAPEGIKVKEGSHRIDVKPWPFAGEDGEEPEFSHDPHVWTSPKQAKIQVENIVEELATKAPSVKEAGASYEKQLEDLDAWAAQSLSDIPREDRVLFTSHDAFGYFADAYDVTFIGSALSDFNNQQDATASHIDEAARTVRESGAKAIFAENSNNSKSIEAIARAAGVKAITAEDALYGDSLGIPGSAGETYLGSLIHNVSTLVTAWGGKPAELPESLSEFDSALAH</sequence>
<dbReference type="EMBL" id="JAKRDF010000008">
    <property type="protein sequence ID" value="MCG7276432.1"/>
    <property type="molecule type" value="Genomic_DNA"/>
</dbReference>
<dbReference type="Proteomes" id="UP001521911">
    <property type="component" value="Unassembled WGS sequence"/>
</dbReference>